<evidence type="ECO:0000313" key="2">
    <source>
        <dbReference type="Proteomes" id="UP000029870"/>
    </source>
</evidence>
<comment type="caution">
    <text evidence="1">The sequence shown here is derived from an EMBL/GenBank/DDBJ whole genome shotgun (WGS) entry which is preliminary data.</text>
</comment>
<dbReference type="EMBL" id="JRPH02000025">
    <property type="protein sequence ID" value="TLE03797.1"/>
    <property type="molecule type" value="Genomic_DNA"/>
</dbReference>
<proteinExistence type="predicted"/>
<accession>A0A6D2C684</accession>
<evidence type="ECO:0000313" key="1">
    <source>
        <dbReference type="EMBL" id="TLE03797.1"/>
    </source>
</evidence>
<name>A0A6D2C684_9HELI</name>
<dbReference type="Proteomes" id="UP000029870">
    <property type="component" value="Unassembled WGS sequence"/>
</dbReference>
<gene>
    <name evidence="1" type="ORF">LS77_008085</name>
</gene>
<organism evidence="1 2">
    <name type="scientific">Helicobacter bilis</name>
    <dbReference type="NCBI Taxonomy" id="37372"/>
    <lineage>
        <taxon>Bacteria</taxon>
        <taxon>Pseudomonadati</taxon>
        <taxon>Campylobacterota</taxon>
        <taxon>Epsilonproteobacteria</taxon>
        <taxon>Campylobacterales</taxon>
        <taxon>Helicobacteraceae</taxon>
        <taxon>Helicobacter</taxon>
    </lineage>
</organism>
<sequence length="87" mass="10229">MQTPSNSKIVSEKTRQSRSFFSKCGLQGKSQGSYLKGNYRRDFSQLPHLSPQAELLKRKTLNCSRYERQNLLHTHTRRFHLFTSIKL</sequence>
<dbReference type="AlphaFoldDB" id="A0A6D2C684"/>
<reference evidence="1 2" key="1">
    <citation type="journal article" date="2014" name="Genome Announc.">
        <title>Draft genome sequences of eight enterohepatic helicobacter species isolated from both laboratory and wild rodents.</title>
        <authorList>
            <person name="Sheh A."/>
            <person name="Shen Z."/>
            <person name="Fox J.G."/>
        </authorList>
    </citation>
    <scope>NUCLEOTIDE SEQUENCE [LARGE SCALE GENOMIC DNA]</scope>
    <source>
        <strain evidence="1 2">Missouri</strain>
    </source>
</reference>
<protein>
    <submittedName>
        <fullName evidence="1">Uncharacterized protein</fullName>
    </submittedName>
</protein>